<dbReference type="Gene3D" id="1.10.260.40">
    <property type="entry name" value="lambda repressor-like DNA-binding domains"/>
    <property type="match status" value="1"/>
</dbReference>
<dbReference type="Proteomes" id="UP001519287">
    <property type="component" value="Unassembled WGS sequence"/>
</dbReference>
<proteinExistence type="predicted"/>
<dbReference type="EC" id="3.4.21.88" evidence="2"/>
<dbReference type="InterPro" id="IPR039418">
    <property type="entry name" value="LexA-like"/>
</dbReference>
<dbReference type="SUPFAM" id="SSF51306">
    <property type="entry name" value="LexA/Signal peptidase"/>
    <property type="match status" value="1"/>
</dbReference>
<protein>
    <submittedName>
        <fullName evidence="2">Repressor LexA</fullName>
        <ecNumber evidence="2">3.4.21.88</ecNumber>
    </submittedName>
</protein>
<organism evidence="2 3">
    <name type="scientific">Paenibacillus eucommiae</name>
    <dbReference type="NCBI Taxonomy" id="1355755"/>
    <lineage>
        <taxon>Bacteria</taxon>
        <taxon>Bacillati</taxon>
        <taxon>Bacillota</taxon>
        <taxon>Bacilli</taxon>
        <taxon>Bacillales</taxon>
        <taxon>Paenibacillaceae</taxon>
        <taxon>Paenibacillus</taxon>
    </lineage>
</organism>
<evidence type="ECO:0000313" key="3">
    <source>
        <dbReference type="Proteomes" id="UP001519287"/>
    </source>
</evidence>
<dbReference type="CDD" id="cd06529">
    <property type="entry name" value="S24_LexA-like"/>
    <property type="match status" value="1"/>
</dbReference>
<dbReference type="InterPro" id="IPR001387">
    <property type="entry name" value="Cro/C1-type_HTH"/>
</dbReference>
<dbReference type="SUPFAM" id="SSF47413">
    <property type="entry name" value="lambda repressor-like DNA-binding domains"/>
    <property type="match status" value="1"/>
</dbReference>
<dbReference type="SMART" id="SM00530">
    <property type="entry name" value="HTH_XRE"/>
    <property type="match status" value="1"/>
</dbReference>
<keyword evidence="3" id="KW-1185">Reference proteome</keyword>
<gene>
    <name evidence="2" type="ORF">J2Z66_002610</name>
</gene>
<dbReference type="PANTHER" id="PTHR33516">
    <property type="entry name" value="LEXA REPRESSOR"/>
    <property type="match status" value="1"/>
</dbReference>
<dbReference type="Gene3D" id="2.10.109.10">
    <property type="entry name" value="Umud Fragment, subunit A"/>
    <property type="match status" value="1"/>
</dbReference>
<evidence type="ECO:0000259" key="1">
    <source>
        <dbReference type="PROSITE" id="PS50943"/>
    </source>
</evidence>
<name>A0ABS4IU16_9BACL</name>
<accession>A0ABS4IU16</accession>
<keyword evidence="2" id="KW-0378">Hydrolase</keyword>
<dbReference type="InterPro" id="IPR050077">
    <property type="entry name" value="LexA_repressor"/>
</dbReference>
<dbReference type="Pfam" id="PF01381">
    <property type="entry name" value="HTH_3"/>
    <property type="match status" value="1"/>
</dbReference>
<dbReference type="Pfam" id="PF00717">
    <property type="entry name" value="Peptidase_S24"/>
    <property type="match status" value="1"/>
</dbReference>
<dbReference type="InterPro" id="IPR036286">
    <property type="entry name" value="LexA/Signal_pep-like_sf"/>
</dbReference>
<feature type="domain" description="HTH cro/C1-type" evidence="1">
    <location>
        <begin position="14"/>
        <end position="68"/>
    </location>
</feature>
<dbReference type="CDD" id="cd00093">
    <property type="entry name" value="HTH_XRE"/>
    <property type="match status" value="1"/>
</dbReference>
<dbReference type="PROSITE" id="PS50943">
    <property type="entry name" value="HTH_CROC1"/>
    <property type="match status" value="1"/>
</dbReference>
<dbReference type="InterPro" id="IPR015927">
    <property type="entry name" value="Peptidase_S24_S26A/B/C"/>
</dbReference>
<evidence type="ECO:0000313" key="2">
    <source>
        <dbReference type="EMBL" id="MBP1991003.1"/>
    </source>
</evidence>
<sequence>MSDNELSKIFSENFKRLRKFKQLKQKDMAKLLGVSNSIVSDWEKGVKLPRGTTIQKIAEIFEVQQNELFIKSGVAHSTLTEMINLPIVSRITSGNGQLSYEDIERYEPTPRAWVNEGDYFYLRARDDGTAGARIHDGDLLLIRKQKEIEDGEITAVLVGQEALLRRAYRQDNNLILQSENPKHPPIICEANGDYQVQVIGTLKKAIINY</sequence>
<dbReference type="EMBL" id="JAGGLB010000007">
    <property type="protein sequence ID" value="MBP1991003.1"/>
    <property type="molecule type" value="Genomic_DNA"/>
</dbReference>
<dbReference type="InterPro" id="IPR010982">
    <property type="entry name" value="Lambda_DNA-bd_dom_sf"/>
</dbReference>
<reference evidence="2 3" key="1">
    <citation type="submission" date="2021-03" db="EMBL/GenBank/DDBJ databases">
        <title>Genomic Encyclopedia of Type Strains, Phase IV (KMG-IV): sequencing the most valuable type-strain genomes for metagenomic binning, comparative biology and taxonomic classification.</title>
        <authorList>
            <person name="Goeker M."/>
        </authorList>
    </citation>
    <scope>NUCLEOTIDE SEQUENCE [LARGE SCALE GENOMIC DNA]</scope>
    <source>
        <strain evidence="2 3">DSM 26048</strain>
    </source>
</reference>
<dbReference type="GO" id="GO:0004252">
    <property type="term" value="F:serine-type endopeptidase activity"/>
    <property type="evidence" value="ECO:0007669"/>
    <property type="project" value="UniProtKB-EC"/>
</dbReference>
<dbReference type="RefSeq" id="WP_209971755.1">
    <property type="nucleotide sequence ID" value="NZ_JAGGLB010000007.1"/>
</dbReference>
<comment type="caution">
    <text evidence="2">The sequence shown here is derived from an EMBL/GenBank/DDBJ whole genome shotgun (WGS) entry which is preliminary data.</text>
</comment>
<dbReference type="PANTHER" id="PTHR33516:SF2">
    <property type="entry name" value="LEXA REPRESSOR-RELATED"/>
    <property type="match status" value="1"/>
</dbReference>